<proteinExistence type="predicted"/>
<name>A0A6N3F1G1_ENTFC</name>
<reference evidence="1" key="1">
    <citation type="submission" date="2019-11" db="EMBL/GenBank/DDBJ databases">
        <authorList>
            <person name="Feng L."/>
        </authorList>
    </citation>
    <scope>NUCLEOTIDE SEQUENCE</scope>
    <source>
        <strain evidence="1">EFaeciumLFYP64</strain>
    </source>
</reference>
<protein>
    <recommendedName>
        <fullName evidence="2">M protein trans-acting positive regulator</fullName>
    </recommendedName>
</protein>
<evidence type="ECO:0008006" key="2">
    <source>
        <dbReference type="Google" id="ProtNLM"/>
    </source>
</evidence>
<evidence type="ECO:0000313" key="1">
    <source>
        <dbReference type="EMBL" id="VYU45833.1"/>
    </source>
</evidence>
<sequence>MMDKLYLLLKICKENFPATSVKGVQREFDEYEYIDFFIDPSVDILRPNLPICREQRILVNILVRLSITKIESEKTSLEQYELLRKANVPHVLYSRKMVESFCTVFDLLMPEKEKILYSLAFARNKLYNGFLNFNQPNTPLPTFMLYQEHNVLKEIQTAIERFYMDFREQNQHMLPDILEKENVLWMVEDLVHLYDRYKKQPLIVIGVNYTRDFYISKDLIVKIEQIFSNESIKIQNDFMENCNIVISDCPLKQLPSHIKKIYILKGIITPEDWKKVIMRISEYIFELKEEALMNQSEKENQDNL</sequence>
<organism evidence="1">
    <name type="scientific">Enterococcus faecium</name>
    <name type="common">Streptococcus faecium</name>
    <dbReference type="NCBI Taxonomy" id="1352"/>
    <lineage>
        <taxon>Bacteria</taxon>
        <taxon>Bacillati</taxon>
        <taxon>Bacillota</taxon>
        <taxon>Bacilli</taxon>
        <taxon>Lactobacillales</taxon>
        <taxon>Enterococcaceae</taxon>
        <taxon>Enterococcus</taxon>
    </lineage>
</organism>
<gene>
    <name evidence="1" type="ORF">EFLFYP64_02366</name>
</gene>
<accession>A0A6N3F1G1</accession>
<dbReference type="AlphaFoldDB" id="A0A6N3F1G1"/>
<dbReference type="EMBL" id="CACRTQ010000059">
    <property type="protein sequence ID" value="VYU45833.1"/>
    <property type="molecule type" value="Genomic_DNA"/>
</dbReference>